<dbReference type="Proteomes" id="UP000053268">
    <property type="component" value="Unassembled WGS sequence"/>
</dbReference>
<reference evidence="1 2" key="1">
    <citation type="journal article" date="2015" name="Nat. Commun.">
        <title>Outbred genome sequencing and CRISPR/Cas9 gene editing in butterflies.</title>
        <authorList>
            <person name="Li X."/>
            <person name="Fan D."/>
            <person name="Zhang W."/>
            <person name="Liu G."/>
            <person name="Zhang L."/>
            <person name="Zhao L."/>
            <person name="Fang X."/>
            <person name="Chen L."/>
            <person name="Dong Y."/>
            <person name="Chen Y."/>
            <person name="Ding Y."/>
            <person name="Zhao R."/>
            <person name="Feng M."/>
            <person name="Zhu Y."/>
            <person name="Feng Y."/>
            <person name="Jiang X."/>
            <person name="Zhu D."/>
            <person name="Xiang H."/>
            <person name="Feng X."/>
            <person name="Li S."/>
            <person name="Wang J."/>
            <person name="Zhang G."/>
            <person name="Kronforst M.R."/>
            <person name="Wang W."/>
        </authorList>
    </citation>
    <scope>NUCLEOTIDE SEQUENCE [LARGE SCALE GENOMIC DNA]</scope>
    <source>
        <strain evidence="1">Ya'a_city_454_Px</strain>
        <tissue evidence="1">Whole body</tissue>
    </source>
</reference>
<organism evidence="1 2">
    <name type="scientific">Papilio xuthus</name>
    <name type="common">Asian swallowtail butterfly</name>
    <dbReference type="NCBI Taxonomy" id="66420"/>
    <lineage>
        <taxon>Eukaryota</taxon>
        <taxon>Metazoa</taxon>
        <taxon>Ecdysozoa</taxon>
        <taxon>Arthropoda</taxon>
        <taxon>Hexapoda</taxon>
        <taxon>Insecta</taxon>
        <taxon>Pterygota</taxon>
        <taxon>Neoptera</taxon>
        <taxon>Endopterygota</taxon>
        <taxon>Lepidoptera</taxon>
        <taxon>Glossata</taxon>
        <taxon>Ditrysia</taxon>
        <taxon>Papilionoidea</taxon>
        <taxon>Papilionidae</taxon>
        <taxon>Papilioninae</taxon>
        <taxon>Papilio</taxon>
    </lineage>
</organism>
<sequence>MQAKRHAPGHLKPSDAVNASSRQTWLLVLSVCILNQQINSFVLQPAERRTESIEEHNIKEEILNNEEKISNLTRQISDDYKKYTEGCKRATGTPRCSTTPMDISNTRGTADVLPAFDITQQRKMTKYKSRIVVCTAQLEASTNVRRSGNMAPLAQVVSSAGHLELEVHMV</sequence>
<name>A0A0N0PA80_PAPXU</name>
<accession>A0A0N0PA80</accession>
<dbReference type="EMBL" id="KQ458751">
    <property type="protein sequence ID" value="KPJ05310.1"/>
    <property type="molecule type" value="Genomic_DNA"/>
</dbReference>
<proteinExistence type="predicted"/>
<gene>
    <name evidence="1" type="ORF">RR46_01138</name>
</gene>
<dbReference type="AlphaFoldDB" id="A0A0N0PA80"/>
<evidence type="ECO:0000313" key="2">
    <source>
        <dbReference type="Proteomes" id="UP000053268"/>
    </source>
</evidence>
<protein>
    <submittedName>
        <fullName evidence="1">Uncharacterized protein</fullName>
    </submittedName>
</protein>
<evidence type="ECO:0000313" key="1">
    <source>
        <dbReference type="EMBL" id="KPJ05310.1"/>
    </source>
</evidence>
<keyword evidence="2" id="KW-1185">Reference proteome</keyword>